<dbReference type="GO" id="GO:0003677">
    <property type="term" value="F:DNA binding"/>
    <property type="evidence" value="ECO:0007669"/>
    <property type="project" value="InterPro"/>
</dbReference>
<dbReference type="InterPro" id="IPR025272">
    <property type="entry name" value="SocA_Panacea"/>
</dbReference>
<proteinExistence type="predicted"/>
<protein>
    <submittedName>
        <fullName evidence="2">DUF4065 domain-containing protein</fullName>
    </submittedName>
</protein>
<sequence>MKSPITGKEMTLRIEKSILVFRKEEFEYYHKSYYCEDSGESFTTTALDEFNLNQVYNQYRDKHNIPFPDEIKDFRERYSFSYADLTKVLGLGANSYSNYEKGEVPSLANSALLKAVINSSGTLKSLIKSNNDISETQREKFLRNITKVEKQQEDNERKQSLIDYVFDFNFLPDNFSGYKKPNFDKLVEMAVFFTEKMTPTSTKMNKLLFYADFLYYKSTGYSISGTRYFAHNHGPVPKKFRTLFDYLADEKLVDLISVQYPNGLLGEKFEKSPLKSFNTNLFDESEIKALEEVASKFKKLSASEIREFSHQEKAWIDNEKEKRLIDYNYSFNLIHI</sequence>
<dbReference type="EMBL" id="JAIRBA010000018">
    <property type="protein sequence ID" value="MCG2419368.1"/>
    <property type="molecule type" value="Genomic_DNA"/>
</dbReference>
<dbReference type="Pfam" id="PF13274">
    <property type="entry name" value="SocA_Panacea"/>
    <property type="match status" value="1"/>
</dbReference>
<comment type="caution">
    <text evidence="2">The sequence shown here is derived from an EMBL/GenBank/DDBJ whole genome shotgun (WGS) entry which is preliminary data.</text>
</comment>
<dbReference type="RefSeq" id="WP_237603157.1">
    <property type="nucleotide sequence ID" value="NZ_JAIRBA010000018.1"/>
</dbReference>
<keyword evidence="3" id="KW-1185">Reference proteome</keyword>
<dbReference type="Proteomes" id="UP001139461">
    <property type="component" value="Unassembled WGS sequence"/>
</dbReference>
<evidence type="ECO:0000313" key="3">
    <source>
        <dbReference type="Proteomes" id="UP001139461"/>
    </source>
</evidence>
<gene>
    <name evidence="2" type="ORF">K8089_10065</name>
</gene>
<organism evidence="2 3">
    <name type="scientific">Aequorivita vitellina</name>
    <dbReference type="NCBI Taxonomy" id="2874475"/>
    <lineage>
        <taxon>Bacteria</taxon>
        <taxon>Pseudomonadati</taxon>
        <taxon>Bacteroidota</taxon>
        <taxon>Flavobacteriia</taxon>
        <taxon>Flavobacteriales</taxon>
        <taxon>Flavobacteriaceae</taxon>
        <taxon>Aequorivita</taxon>
    </lineage>
</organism>
<dbReference type="InterPro" id="IPR010982">
    <property type="entry name" value="Lambda_DNA-bd_dom_sf"/>
</dbReference>
<feature type="domain" description="Antitoxin SocA-like Panacea" evidence="1">
    <location>
        <begin position="205"/>
        <end position="315"/>
    </location>
</feature>
<evidence type="ECO:0000259" key="1">
    <source>
        <dbReference type="Pfam" id="PF13274"/>
    </source>
</evidence>
<reference evidence="2" key="1">
    <citation type="submission" date="2021-09" db="EMBL/GenBank/DDBJ databases">
        <title>Genome of Aequorivita sp. strain F47161.</title>
        <authorList>
            <person name="Wang Y."/>
        </authorList>
    </citation>
    <scope>NUCLEOTIDE SEQUENCE</scope>
    <source>
        <strain evidence="2">F47161</strain>
    </source>
</reference>
<name>A0A9X1QYD7_9FLAO</name>
<accession>A0A9X1QYD7</accession>
<dbReference type="AlphaFoldDB" id="A0A9X1QYD7"/>
<evidence type="ECO:0000313" key="2">
    <source>
        <dbReference type="EMBL" id="MCG2419368.1"/>
    </source>
</evidence>
<dbReference type="Gene3D" id="1.10.260.40">
    <property type="entry name" value="lambda repressor-like DNA-binding domains"/>
    <property type="match status" value="1"/>
</dbReference>